<protein>
    <submittedName>
        <fullName evidence="2">Uncharacterized protein</fullName>
    </submittedName>
</protein>
<comment type="caution">
    <text evidence="2">The sequence shown here is derived from an EMBL/GenBank/DDBJ whole genome shotgun (WGS) entry which is preliminary data.</text>
</comment>
<sequence>MPNLCLVLPEKDSSQLRGVKKMFQGSILLYDNVIEEDVVQIKAEENDNFVKPKYKNNGQDMEPKTTQFESEESEAGPSRKSHKKKKSKVKVEPSSDME</sequence>
<gene>
    <name evidence="2" type="ORF">JTE90_008333</name>
</gene>
<accession>A0AAV6U1Q4</accession>
<feature type="region of interest" description="Disordered" evidence="1">
    <location>
        <begin position="50"/>
        <end position="98"/>
    </location>
</feature>
<dbReference type="Proteomes" id="UP000827092">
    <property type="component" value="Unassembled WGS sequence"/>
</dbReference>
<name>A0AAV6U1Q4_9ARAC</name>
<dbReference type="AlphaFoldDB" id="A0AAV6U1Q4"/>
<evidence type="ECO:0000256" key="1">
    <source>
        <dbReference type="SAM" id="MobiDB-lite"/>
    </source>
</evidence>
<organism evidence="2 3">
    <name type="scientific">Oedothorax gibbosus</name>
    <dbReference type="NCBI Taxonomy" id="931172"/>
    <lineage>
        <taxon>Eukaryota</taxon>
        <taxon>Metazoa</taxon>
        <taxon>Ecdysozoa</taxon>
        <taxon>Arthropoda</taxon>
        <taxon>Chelicerata</taxon>
        <taxon>Arachnida</taxon>
        <taxon>Araneae</taxon>
        <taxon>Araneomorphae</taxon>
        <taxon>Entelegynae</taxon>
        <taxon>Araneoidea</taxon>
        <taxon>Linyphiidae</taxon>
        <taxon>Erigoninae</taxon>
        <taxon>Oedothorax</taxon>
    </lineage>
</organism>
<evidence type="ECO:0000313" key="2">
    <source>
        <dbReference type="EMBL" id="KAG8177708.1"/>
    </source>
</evidence>
<feature type="compositionally biased region" description="Basic and acidic residues" evidence="1">
    <location>
        <begin position="89"/>
        <end position="98"/>
    </location>
</feature>
<proteinExistence type="predicted"/>
<keyword evidence="3" id="KW-1185">Reference proteome</keyword>
<evidence type="ECO:0000313" key="3">
    <source>
        <dbReference type="Proteomes" id="UP000827092"/>
    </source>
</evidence>
<reference evidence="2 3" key="1">
    <citation type="journal article" date="2022" name="Nat. Ecol. Evol.">
        <title>A masculinizing supergene underlies an exaggerated male reproductive morph in a spider.</title>
        <authorList>
            <person name="Hendrickx F."/>
            <person name="De Corte Z."/>
            <person name="Sonet G."/>
            <person name="Van Belleghem S.M."/>
            <person name="Kostlbacher S."/>
            <person name="Vangestel C."/>
        </authorList>
    </citation>
    <scope>NUCLEOTIDE SEQUENCE [LARGE SCALE GENOMIC DNA]</scope>
    <source>
        <strain evidence="2">W744_W776</strain>
    </source>
</reference>
<feature type="compositionally biased region" description="Basic residues" evidence="1">
    <location>
        <begin position="79"/>
        <end position="88"/>
    </location>
</feature>
<dbReference type="EMBL" id="JAFNEN010000758">
    <property type="protein sequence ID" value="KAG8177708.1"/>
    <property type="molecule type" value="Genomic_DNA"/>
</dbReference>
<feature type="compositionally biased region" description="Polar residues" evidence="1">
    <location>
        <begin position="56"/>
        <end position="68"/>
    </location>
</feature>